<proteinExistence type="predicted"/>
<sequence>MAKEGFFSIETSLNVLKELFKEELISFDKQYDEFTLKYKGFCLWIYAYKEDGGDISENEITKLNLNVKYESQIPSQVRTNFKERVLALGVKERFL</sequence>
<dbReference type="Proteomes" id="UP000603506">
    <property type="component" value="Unassembled WGS sequence"/>
</dbReference>
<protein>
    <submittedName>
        <fullName evidence="1">Uncharacterized protein</fullName>
    </submittedName>
</protein>
<comment type="caution">
    <text evidence="1">The sequence shown here is derived from an EMBL/GenBank/DDBJ whole genome shotgun (WGS) entry which is preliminary data.</text>
</comment>
<reference evidence="1 2" key="1">
    <citation type="submission" date="2021-01" db="EMBL/GenBank/DDBJ databases">
        <title>Evidence that Capnocytophaga endodontalis is a later homotypic synonym for Capnocytophaga genospecies AHN8471, and request for opinion on proposed recognition of strain AHN8471 as type strain of the species.</title>
        <authorList>
            <person name="Nicholson A.C."/>
            <person name="Hopper C.L."/>
            <person name="Gulvik C.A."/>
            <person name="Mcquiston J.R."/>
            <person name="Lau E.F."/>
        </authorList>
    </citation>
    <scope>NUCLEOTIDE SEQUENCE [LARGE SCALE GENOMIC DNA]</scope>
    <source>
        <strain evidence="1 2">AHN9576</strain>
    </source>
</reference>
<accession>A0ABS1YZE4</accession>
<dbReference type="EMBL" id="JAEUAH010000018">
    <property type="protein sequence ID" value="MBM0651408.1"/>
    <property type="molecule type" value="Genomic_DNA"/>
</dbReference>
<organism evidence="1 2">
    <name type="scientific">Capnocytophaga genosp. AHN8471</name>
    <dbReference type="NCBI Taxonomy" id="327574"/>
    <lineage>
        <taxon>Bacteria</taxon>
        <taxon>Pseudomonadati</taxon>
        <taxon>Bacteroidota</taxon>
        <taxon>Flavobacteriia</taxon>
        <taxon>Flavobacteriales</taxon>
        <taxon>Flavobacteriaceae</taxon>
        <taxon>Capnocytophaga</taxon>
    </lineage>
</organism>
<keyword evidence="2" id="KW-1185">Reference proteome</keyword>
<evidence type="ECO:0000313" key="2">
    <source>
        <dbReference type="Proteomes" id="UP000603506"/>
    </source>
</evidence>
<name>A0ABS1YZE4_9FLAO</name>
<gene>
    <name evidence="1" type="ORF">JNB19_11700</name>
</gene>
<evidence type="ECO:0000313" key="1">
    <source>
        <dbReference type="EMBL" id="MBM0651408.1"/>
    </source>
</evidence>
<dbReference type="RefSeq" id="WP_203093965.1">
    <property type="nucleotide sequence ID" value="NZ_JAESPH010000013.1"/>
</dbReference>